<evidence type="ECO:0000259" key="6">
    <source>
        <dbReference type="Pfam" id="PF25454"/>
    </source>
</evidence>
<dbReference type="VEuPathDB" id="VectorBase:LDEU002583"/>
<dbReference type="PANTHER" id="PTHR10816:SF19">
    <property type="entry name" value="PROTEIN INTERACTING WITH TTK69 AND SIN3A, ISOFORM D"/>
    <property type="match status" value="1"/>
</dbReference>
<protein>
    <submittedName>
        <fullName evidence="7">Interferon regulatory factor 2-binding protein 2-like protein</fullName>
    </submittedName>
</protein>
<dbReference type="InterPro" id="IPR044882">
    <property type="entry name" value="I2BP1/2_C3HC4-RING_sf"/>
</dbReference>
<dbReference type="Pfam" id="PF11261">
    <property type="entry name" value="IRF-2BP1_2"/>
    <property type="match status" value="1"/>
</dbReference>
<dbReference type="FunFam" id="1.10.10.1580:FF:000001">
    <property type="entry name" value="interferon regulatory factor 2-binding protein 2"/>
    <property type="match status" value="1"/>
</dbReference>
<feature type="compositionally biased region" description="Polar residues" evidence="4">
    <location>
        <begin position="441"/>
        <end position="456"/>
    </location>
</feature>
<dbReference type="InterPro" id="IPR057414">
    <property type="entry name" value="Zf-C3HC4_IRF-2BP1_2"/>
</dbReference>
<keyword evidence="3" id="KW-0539">Nucleus</keyword>
<feature type="region of interest" description="Disordered" evidence="4">
    <location>
        <begin position="293"/>
        <end position="349"/>
    </location>
</feature>
<feature type="region of interest" description="Disordered" evidence="4">
    <location>
        <begin position="441"/>
        <end position="482"/>
    </location>
</feature>
<dbReference type="GO" id="GO:0005634">
    <property type="term" value="C:nucleus"/>
    <property type="evidence" value="ECO:0007669"/>
    <property type="project" value="UniProtKB-SubCell"/>
</dbReference>
<evidence type="ECO:0000259" key="5">
    <source>
        <dbReference type="Pfam" id="PF11261"/>
    </source>
</evidence>
<keyword evidence="8" id="KW-1185">Reference proteome</keyword>
<evidence type="ECO:0000256" key="2">
    <source>
        <dbReference type="ARBA" id="ARBA00010802"/>
    </source>
</evidence>
<feature type="compositionally biased region" description="Low complexity" evidence="4">
    <location>
        <begin position="100"/>
        <end position="111"/>
    </location>
</feature>
<name>A0A443SPL5_9ACAR</name>
<evidence type="ECO:0000256" key="1">
    <source>
        <dbReference type="ARBA" id="ARBA00004123"/>
    </source>
</evidence>
<feature type="compositionally biased region" description="Polar residues" evidence="4">
    <location>
        <begin position="140"/>
        <end position="160"/>
    </location>
</feature>
<dbReference type="OrthoDB" id="10065080at2759"/>
<dbReference type="Pfam" id="PF25454">
    <property type="entry name" value="zf-C3HC4_IRF-2BP1_2"/>
    <property type="match status" value="1"/>
</dbReference>
<dbReference type="InterPro" id="IPR022750">
    <property type="entry name" value="IRF-2BP1_2-like_Znf"/>
</dbReference>
<feature type="region of interest" description="Disordered" evidence="4">
    <location>
        <begin position="140"/>
        <end position="173"/>
    </location>
</feature>
<feature type="region of interest" description="Disordered" evidence="4">
    <location>
        <begin position="84"/>
        <end position="114"/>
    </location>
</feature>
<feature type="compositionally biased region" description="Low complexity" evidence="4">
    <location>
        <begin position="305"/>
        <end position="317"/>
    </location>
</feature>
<dbReference type="Proteomes" id="UP000288716">
    <property type="component" value="Unassembled WGS sequence"/>
</dbReference>
<dbReference type="AlphaFoldDB" id="A0A443SPL5"/>
<evidence type="ECO:0000313" key="8">
    <source>
        <dbReference type="Proteomes" id="UP000288716"/>
    </source>
</evidence>
<comment type="subcellular location">
    <subcellularLocation>
        <location evidence="1">Nucleus</location>
    </subcellularLocation>
</comment>
<reference evidence="7 8" key="1">
    <citation type="journal article" date="2018" name="Gigascience">
        <title>Genomes of trombidid mites reveal novel predicted allergens and laterally-transferred genes associated with secondary metabolism.</title>
        <authorList>
            <person name="Dong X."/>
            <person name="Chaisiri K."/>
            <person name="Xia D."/>
            <person name="Armstrong S.D."/>
            <person name="Fang Y."/>
            <person name="Donnelly M.J."/>
            <person name="Kadowaki T."/>
            <person name="McGarry J.W."/>
            <person name="Darby A.C."/>
            <person name="Makepeace B.L."/>
        </authorList>
    </citation>
    <scope>NUCLEOTIDE SEQUENCE [LARGE SCALE GENOMIC DNA]</scope>
    <source>
        <strain evidence="7">UoL-UT</strain>
    </source>
</reference>
<feature type="domain" description="Interferon regulatory factor 2-binding protein 1/2-like zinc finger" evidence="5">
    <location>
        <begin position="29"/>
        <end position="79"/>
    </location>
</feature>
<dbReference type="EMBL" id="NCKV01000908">
    <property type="protein sequence ID" value="RWS29457.1"/>
    <property type="molecule type" value="Genomic_DNA"/>
</dbReference>
<dbReference type="GO" id="GO:0003714">
    <property type="term" value="F:transcription corepressor activity"/>
    <property type="evidence" value="ECO:0007669"/>
    <property type="project" value="TreeGrafter"/>
</dbReference>
<accession>A0A443SPL5</accession>
<evidence type="ECO:0000256" key="3">
    <source>
        <dbReference type="ARBA" id="ARBA00023242"/>
    </source>
</evidence>
<feature type="domain" description="Interferon regulatory factor 2-binding protein 1/2-like C3HC4 zinc finger" evidence="6">
    <location>
        <begin position="354"/>
        <end position="434"/>
    </location>
</feature>
<proteinExistence type="inferred from homology"/>
<comment type="similarity">
    <text evidence="2">Belongs to the IRF2BP family.</text>
</comment>
<feature type="compositionally biased region" description="Low complexity" evidence="4">
    <location>
        <begin position="324"/>
        <end position="349"/>
    </location>
</feature>
<evidence type="ECO:0000256" key="4">
    <source>
        <dbReference type="SAM" id="MobiDB-lite"/>
    </source>
</evidence>
<organism evidence="7 8">
    <name type="scientific">Leptotrombidium deliense</name>
    <dbReference type="NCBI Taxonomy" id="299467"/>
    <lineage>
        <taxon>Eukaryota</taxon>
        <taxon>Metazoa</taxon>
        <taxon>Ecdysozoa</taxon>
        <taxon>Arthropoda</taxon>
        <taxon>Chelicerata</taxon>
        <taxon>Arachnida</taxon>
        <taxon>Acari</taxon>
        <taxon>Acariformes</taxon>
        <taxon>Trombidiformes</taxon>
        <taxon>Prostigmata</taxon>
        <taxon>Anystina</taxon>
        <taxon>Parasitengona</taxon>
        <taxon>Trombiculoidea</taxon>
        <taxon>Trombiculidae</taxon>
        <taxon>Leptotrombidium</taxon>
    </lineage>
</organism>
<dbReference type="STRING" id="299467.A0A443SPL5"/>
<comment type="caution">
    <text evidence="7">The sequence shown here is derived from an EMBL/GenBank/DDBJ whole genome shotgun (WGS) entry which is preliminary data.</text>
</comment>
<dbReference type="Gene3D" id="1.10.10.1580">
    <property type="entry name" value="Interferon regulatory factor 2-binding protein"/>
    <property type="match status" value="1"/>
</dbReference>
<dbReference type="PANTHER" id="PTHR10816">
    <property type="entry name" value="MYELIN TRANSCRIPTION FACTOR 1-RELATED"/>
    <property type="match status" value="1"/>
</dbReference>
<dbReference type="GO" id="GO:0006357">
    <property type="term" value="P:regulation of transcription by RNA polymerase II"/>
    <property type="evidence" value="ECO:0007669"/>
    <property type="project" value="TreeGrafter"/>
</dbReference>
<sequence length="482" mass="51338">MQAHNTPGTGVVHHSTGASLVPANVVSSQRQHCYLCDLPRMPWALLHEFSEVVCRGCVNYEGADRIEYIIDSARQMKRVAAVQAASPHGSHSSSQFVVAGSGSQSTQSHTSNDLHHSSIATPLLRHQYKVNNGLPSSAFEQTQHRTTPQQSTTHFELTTTRGGGSPGRAYPSPQLIATTRTIPGTSKRGVHCLEAEGTLVDESRPQQLIVEESIVNVTRPPLTRGESLPAVMAAPGVAITDHVTSGLRKSSREHISHHGHPMVGRVYSFDASIVGAKIATTVTPATTAKGVFYGVSTTTSPPPTSTTTTASSTTATTKKPRLETSGQQQSTSHTSPTTTPPTSQTPVAQQTAPLKCTLCQERLEDTHFVQCPSVSSHKFCFPCSRASIKQQQQQHASNGGSSPGEVYCPSGEKCPLLGSSVPWAFMQNEILTILAEDVSNANSGPQTSQTPTQEHVSNCTSNSNSNSSSGASFKVKKERATE</sequence>
<dbReference type="SUPFAM" id="SSF57850">
    <property type="entry name" value="RING/U-box"/>
    <property type="match status" value="1"/>
</dbReference>
<gene>
    <name evidence="7" type="ORF">B4U80_04557</name>
</gene>
<feature type="compositionally biased region" description="Low complexity" evidence="4">
    <location>
        <begin position="457"/>
        <end position="469"/>
    </location>
</feature>
<evidence type="ECO:0000313" key="7">
    <source>
        <dbReference type="EMBL" id="RWS29457.1"/>
    </source>
</evidence>